<organism evidence="1 2">
    <name type="scientific">Sphingomonas oligophenolica</name>
    <dbReference type="NCBI Taxonomy" id="301154"/>
    <lineage>
        <taxon>Bacteria</taxon>
        <taxon>Pseudomonadati</taxon>
        <taxon>Pseudomonadota</taxon>
        <taxon>Alphaproteobacteria</taxon>
        <taxon>Sphingomonadales</taxon>
        <taxon>Sphingomonadaceae</taxon>
        <taxon>Sphingomonas</taxon>
    </lineage>
</organism>
<accession>A0ABU9Y8D0</accession>
<name>A0ABU9Y8D0_9SPHN</name>
<dbReference type="PROSITE" id="PS51257">
    <property type="entry name" value="PROKAR_LIPOPROTEIN"/>
    <property type="match status" value="1"/>
</dbReference>
<comment type="caution">
    <text evidence="1">The sequence shown here is derived from an EMBL/GenBank/DDBJ whole genome shotgun (WGS) entry which is preliminary data.</text>
</comment>
<sequence>MKTAIAAAMMIVALGGCHRSSPQDKVATPAPLATATPSTADDYLQRINRLPQKQRDVTFFRAIDDAGFECQGVKASERRSDVQGYPAWVAHCIDGRDWVVVLEANGTVQVATPAQVRGAKVAGAPGNESGR</sequence>
<keyword evidence="2" id="KW-1185">Reference proteome</keyword>
<proteinExistence type="predicted"/>
<evidence type="ECO:0000313" key="2">
    <source>
        <dbReference type="Proteomes" id="UP001419910"/>
    </source>
</evidence>
<reference evidence="1 2" key="1">
    <citation type="submission" date="2024-05" db="EMBL/GenBank/DDBJ databases">
        <authorList>
            <person name="Liu Q."/>
            <person name="Xin Y.-H."/>
        </authorList>
    </citation>
    <scope>NUCLEOTIDE SEQUENCE [LARGE SCALE GENOMIC DNA]</scope>
    <source>
        <strain evidence="1 2">CGMCC 1.10181</strain>
    </source>
</reference>
<dbReference type="EMBL" id="JBDIME010000023">
    <property type="protein sequence ID" value="MEN2792066.1"/>
    <property type="molecule type" value="Genomic_DNA"/>
</dbReference>
<protein>
    <recommendedName>
        <fullName evidence="3">Lipoprotein</fullName>
    </recommendedName>
</protein>
<dbReference type="RefSeq" id="WP_343890132.1">
    <property type="nucleotide sequence ID" value="NZ_BAAAEH010000029.1"/>
</dbReference>
<evidence type="ECO:0008006" key="3">
    <source>
        <dbReference type="Google" id="ProtNLM"/>
    </source>
</evidence>
<evidence type="ECO:0000313" key="1">
    <source>
        <dbReference type="EMBL" id="MEN2792066.1"/>
    </source>
</evidence>
<gene>
    <name evidence="1" type="ORF">ABC974_20725</name>
</gene>
<dbReference type="Proteomes" id="UP001419910">
    <property type="component" value="Unassembled WGS sequence"/>
</dbReference>